<evidence type="ECO:0000256" key="3">
    <source>
        <dbReference type="PROSITE-ProRule" id="PRU00591"/>
    </source>
</evidence>
<evidence type="ECO:0000256" key="2">
    <source>
        <dbReference type="ARBA" id="ARBA00022801"/>
    </source>
</evidence>
<sequence>MKIQKKLITFVVMFPMLLSMVPTLNAKAANISDISIISDTDVTEKQAAKWAKSKGATDTFVDLAELYFKYAEDCGDVNPAIAYVQAAKETGYGKFGGVIDESYHNPCGLKTSSGGGDYDASAHQKFNTWDEGVQAHLDHLALYAGAKGYPKSDTYDPRHFATIKGNAKTVNSLSGNWAPSSTYGEEVNKLYRDLLKYSGVSIGDEEIEDDFDDDSDNSSNQSSSTPYPAKPESIPSGLNATEVIQLKKVEETQDTSPNEESTIGWKKENGVWFYYKSDETKATGWLKENNNWYMMKNDGVMLTGWLNDYGKWYYFDEAGPMVKGWKKIDNKWYYFKQSGEMATGTLYDGNNLYYFDGSGAMSEGSGWKEIGGKWYYFGNGGALKTGWLKDNNMWYYLQGDGTMVTGYKIINSKTYAFDNGGKMLTGWISVNNVWYYLNSGGDMATGWINVGGKKYYLYDTGAMSKGWINLNGSWYYMSNSGAMTTGWVESNGDEYYLDTTTGKLVTNTTIDGFKLGSDGKKVKSSSNDGKTDATPGTGSDSSSNNSSSNNNNSNSGNTNNNNSTIIHDKPTAGKKVIVVDAGHNYGGDDGAYATHNGINYSERDLNMQTALKLQSELQSRGYTVIMTREESDRSTTAELQSLINRVNIANNINADLFVSIHHNTAGATAKGVEVYYSSSAQDDTFGGGYSAERLAKSKDLAAAVSSNIASAVGTANRGAKDSAFKVVRNTEMPAILIEVGFISNPEEAARCADPNSQTKVAKAIADAISARY</sequence>
<reference evidence="7 8" key="1">
    <citation type="submission" date="2017-10" db="EMBL/GenBank/DDBJ databases">
        <title>Effective Description of Clostridium neonatale sp. nov. linked to necrotizing enterocolitis in neonates and a clarification of species assignable to the genus Clostridium (Prazmowski 1880) emend. Lawson and Rainey 2016.</title>
        <authorList>
            <person name="Bernard K."/>
            <person name="Burdz T."/>
            <person name="Wiebe D."/>
            <person name="Balcewich B."/>
            <person name="Alfa M."/>
            <person name="Bernier A.-M."/>
        </authorList>
    </citation>
    <scope>NUCLEOTIDE SEQUENCE [LARGE SCALE GENOMIC DNA]</scope>
    <source>
        <strain evidence="7 8">LCDC99A005</strain>
    </source>
</reference>
<feature type="region of interest" description="Disordered" evidence="4">
    <location>
        <begin position="206"/>
        <end position="235"/>
    </location>
</feature>
<evidence type="ECO:0000256" key="5">
    <source>
        <dbReference type="SAM" id="SignalP"/>
    </source>
</evidence>
<dbReference type="Pfam" id="PF01473">
    <property type="entry name" value="Choline_bind_1"/>
    <property type="match status" value="5"/>
</dbReference>
<dbReference type="PROSITE" id="PS51170">
    <property type="entry name" value="CW"/>
    <property type="match status" value="8"/>
</dbReference>
<feature type="repeat" description="Cell wall-binding" evidence="3">
    <location>
        <begin position="424"/>
        <end position="443"/>
    </location>
</feature>
<feature type="chain" id="PRO_5013015484" evidence="5">
    <location>
        <begin position="29"/>
        <end position="772"/>
    </location>
</feature>
<dbReference type="GO" id="GO:0008745">
    <property type="term" value="F:N-acetylmuramoyl-L-alanine amidase activity"/>
    <property type="evidence" value="ECO:0007669"/>
    <property type="project" value="InterPro"/>
</dbReference>
<dbReference type="AlphaFoldDB" id="A0A2A7MN22"/>
<dbReference type="Proteomes" id="UP000220840">
    <property type="component" value="Unassembled WGS sequence"/>
</dbReference>
<evidence type="ECO:0000256" key="4">
    <source>
        <dbReference type="SAM" id="MobiDB-lite"/>
    </source>
</evidence>
<organism evidence="7 8">
    <name type="scientific">Clostridium neonatale</name>
    <dbReference type="NCBI Taxonomy" id="137838"/>
    <lineage>
        <taxon>Bacteria</taxon>
        <taxon>Bacillati</taxon>
        <taxon>Bacillota</taxon>
        <taxon>Clostridia</taxon>
        <taxon>Eubacteriales</taxon>
        <taxon>Clostridiaceae</taxon>
        <taxon>Clostridium</taxon>
    </lineage>
</organism>
<feature type="repeat" description="Cell wall-binding" evidence="3">
    <location>
        <begin position="302"/>
        <end position="321"/>
    </location>
</feature>
<dbReference type="GO" id="GO:0009253">
    <property type="term" value="P:peptidoglycan catabolic process"/>
    <property type="evidence" value="ECO:0007669"/>
    <property type="project" value="InterPro"/>
</dbReference>
<dbReference type="RefSeq" id="WP_058296672.1">
    <property type="nucleotide sequence ID" value="NZ_CAMRXB010000043.1"/>
</dbReference>
<feature type="signal peptide" evidence="5">
    <location>
        <begin position="1"/>
        <end position="28"/>
    </location>
</feature>
<feature type="region of interest" description="Disordered" evidence="4">
    <location>
        <begin position="516"/>
        <end position="569"/>
    </location>
</feature>
<feature type="repeat" description="Cell wall-binding" evidence="3">
    <location>
        <begin position="444"/>
        <end position="463"/>
    </location>
</feature>
<keyword evidence="1" id="KW-0677">Repeat</keyword>
<feature type="domain" description="MurNAc-LAA" evidence="6">
    <location>
        <begin position="646"/>
        <end position="769"/>
    </location>
</feature>
<feature type="repeat" description="Cell wall-binding" evidence="3">
    <location>
        <begin position="464"/>
        <end position="483"/>
    </location>
</feature>
<keyword evidence="8" id="KW-1185">Reference proteome</keyword>
<protein>
    <submittedName>
        <fullName evidence="7">Cell wall hydrolase</fullName>
    </submittedName>
</protein>
<accession>A0A2A7MN22</accession>
<dbReference type="Pfam" id="PF01520">
    <property type="entry name" value="Amidase_3"/>
    <property type="match status" value="1"/>
</dbReference>
<dbReference type="SUPFAM" id="SSF53187">
    <property type="entry name" value="Zn-dependent exopeptidases"/>
    <property type="match status" value="1"/>
</dbReference>
<dbReference type="Gene3D" id="3.40.630.40">
    <property type="entry name" value="Zn-dependent exopeptidases"/>
    <property type="match status" value="1"/>
</dbReference>
<feature type="repeat" description="Cell wall-binding" evidence="3">
    <location>
        <begin position="282"/>
        <end position="301"/>
    </location>
</feature>
<dbReference type="GO" id="GO:0030288">
    <property type="term" value="C:outer membrane-bounded periplasmic space"/>
    <property type="evidence" value="ECO:0007669"/>
    <property type="project" value="TreeGrafter"/>
</dbReference>
<feature type="repeat" description="Cell wall-binding" evidence="3">
    <location>
        <begin position="384"/>
        <end position="403"/>
    </location>
</feature>
<dbReference type="SMART" id="SM00646">
    <property type="entry name" value="Ami_3"/>
    <property type="match status" value="1"/>
</dbReference>
<gene>
    <name evidence="7" type="ORF">CQ394_12795</name>
</gene>
<feature type="compositionally biased region" description="Low complexity" evidence="4">
    <location>
        <begin position="536"/>
        <end position="564"/>
    </location>
</feature>
<dbReference type="InterPro" id="IPR050695">
    <property type="entry name" value="N-acetylmuramoyl_amidase_3"/>
</dbReference>
<dbReference type="Gene3D" id="1.10.530.10">
    <property type="match status" value="1"/>
</dbReference>
<evidence type="ECO:0000259" key="6">
    <source>
        <dbReference type="SMART" id="SM00646"/>
    </source>
</evidence>
<dbReference type="EMBL" id="PDCJ01000001">
    <property type="protein sequence ID" value="PEG32528.1"/>
    <property type="molecule type" value="Genomic_DNA"/>
</dbReference>
<dbReference type="InterPro" id="IPR002901">
    <property type="entry name" value="MGlyc_endo_b_GlcNAc-like_dom"/>
</dbReference>
<dbReference type="InterPro" id="IPR002508">
    <property type="entry name" value="MurNAc-LAA_cat"/>
</dbReference>
<evidence type="ECO:0000256" key="1">
    <source>
        <dbReference type="ARBA" id="ARBA00022737"/>
    </source>
</evidence>
<dbReference type="SUPFAM" id="SSF69360">
    <property type="entry name" value="Cell wall binding repeat"/>
    <property type="match status" value="2"/>
</dbReference>
<dbReference type="OrthoDB" id="9763643at2"/>
<comment type="caution">
    <text evidence="7">The sequence shown here is derived from an EMBL/GenBank/DDBJ whole genome shotgun (WGS) entry which is preliminary data.</text>
</comment>
<dbReference type="STRING" id="137838.GCA_001458595_04049"/>
<keyword evidence="2 7" id="KW-0378">Hydrolase</keyword>
<dbReference type="Pfam" id="PF01832">
    <property type="entry name" value="Glucosaminidase"/>
    <property type="match status" value="1"/>
</dbReference>
<evidence type="ECO:0000313" key="7">
    <source>
        <dbReference type="EMBL" id="PEG32528.1"/>
    </source>
</evidence>
<dbReference type="Gene3D" id="2.10.270.10">
    <property type="entry name" value="Cholin Binding"/>
    <property type="match status" value="5"/>
</dbReference>
<dbReference type="Pfam" id="PF19127">
    <property type="entry name" value="Choline_bind_3"/>
    <property type="match status" value="3"/>
</dbReference>
<dbReference type="GO" id="GO:0004040">
    <property type="term" value="F:amidase activity"/>
    <property type="evidence" value="ECO:0007669"/>
    <property type="project" value="InterPro"/>
</dbReference>
<keyword evidence="5" id="KW-0732">Signal</keyword>
<feature type="repeat" description="Cell wall-binding" evidence="3">
    <location>
        <begin position="364"/>
        <end position="383"/>
    </location>
</feature>
<dbReference type="PANTHER" id="PTHR30404">
    <property type="entry name" value="N-ACETYLMURAMOYL-L-ALANINE AMIDASE"/>
    <property type="match status" value="1"/>
</dbReference>
<feature type="repeat" description="Cell wall-binding" evidence="3">
    <location>
        <begin position="322"/>
        <end position="341"/>
    </location>
</feature>
<proteinExistence type="predicted"/>
<name>A0A2A7MN22_9CLOT</name>
<feature type="compositionally biased region" description="Acidic residues" evidence="4">
    <location>
        <begin position="206"/>
        <end position="216"/>
    </location>
</feature>
<dbReference type="CDD" id="cd02696">
    <property type="entry name" value="MurNAc-LAA"/>
    <property type="match status" value="1"/>
</dbReference>
<evidence type="ECO:0000313" key="8">
    <source>
        <dbReference type="Proteomes" id="UP000220840"/>
    </source>
</evidence>
<dbReference type="PANTHER" id="PTHR30404:SF0">
    <property type="entry name" value="N-ACETYLMURAMOYL-L-ALANINE AMIDASE AMIC"/>
    <property type="match status" value="1"/>
</dbReference>
<dbReference type="InterPro" id="IPR018337">
    <property type="entry name" value="Cell_wall/Cho-bd_repeat"/>
</dbReference>